<evidence type="ECO:0008006" key="4">
    <source>
        <dbReference type="Google" id="ProtNLM"/>
    </source>
</evidence>
<reference evidence="3" key="1">
    <citation type="submission" date="2016-02" db="EMBL/GenBank/DDBJ databases">
        <title>Draft genome sequence of Microdochium bolleyi, a fungal endophyte of beachgrass.</title>
        <authorList>
            <consortium name="DOE Joint Genome Institute"/>
            <person name="David A.S."/>
            <person name="May G."/>
            <person name="Haridas S."/>
            <person name="Lim J."/>
            <person name="Wang M."/>
            <person name="Labutti K."/>
            <person name="Lipzen A."/>
            <person name="Barry K."/>
            <person name="Grigoriev I.V."/>
        </authorList>
    </citation>
    <scope>NUCLEOTIDE SEQUENCE [LARGE SCALE GENOMIC DNA]</scope>
    <source>
        <strain evidence="3">J235TASD1</strain>
    </source>
</reference>
<keyword evidence="1" id="KW-0732">Signal</keyword>
<proteinExistence type="predicted"/>
<name>A0A136JBQ5_9PEZI</name>
<protein>
    <recommendedName>
        <fullName evidence="4">Secreted protein</fullName>
    </recommendedName>
</protein>
<evidence type="ECO:0000313" key="2">
    <source>
        <dbReference type="EMBL" id="KXJ94609.1"/>
    </source>
</evidence>
<dbReference type="AlphaFoldDB" id="A0A136JBQ5"/>
<organism evidence="2 3">
    <name type="scientific">Microdochium bolleyi</name>
    <dbReference type="NCBI Taxonomy" id="196109"/>
    <lineage>
        <taxon>Eukaryota</taxon>
        <taxon>Fungi</taxon>
        <taxon>Dikarya</taxon>
        <taxon>Ascomycota</taxon>
        <taxon>Pezizomycotina</taxon>
        <taxon>Sordariomycetes</taxon>
        <taxon>Xylariomycetidae</taxon>
        <taxon>Xylariales</taxon>
        <taxon>Microdochiaceae</taxon>
        <taxon>Microdochium</taxon>
    </lineage>
</organism>
<keyword evidence="3" id="KW-1185">Reference proteome</keyword>
<dbReference type="Proteomes" id="UP000070501">
    <property type="component" value="Unassembled WGS sequence"/>
</dbReference>
<accession>A0A136JBQ5</accession>
<evidence type="ECO:0000313" key="3">
    <source>
        <dbReference type="Proteomes" id="UP000070501"/>
    </source>
</evidence>
<feature type="non-terminal residue" evidence="2">
    <location>
        <position position="91"/>
    </location>
</feature>
<gene>
    <name evidence="2" type="ORF">Micbo1qcDRAFT_159819</name>
</gene>
<feature type="chain" id="PRO_5007293633" description="Secreted protein" evidence="1">
    <location>
        <begin position="25"/>
        <end position="91"/>
    </location>
</feature>
<sequence>MPPSSTTQVCCPACTCLHLSSTLACCCCCLPAVLQPLQPPALPVLAAVGQFHNTLALSCKRMLHHHHTPIVSHTTAILQALGRRSSSALFP</sequence>
<dbReference type="EMBL" id="KQ964247">
    <property type="protein sequence ID" value="KXJ94609.1"/>
    <property type="molecule type" value="Genomic_DNA"/>
</dbReference>
<evidence type="ECO:0000256" key="1">
    <source>
        <dbReference type="SAM" id="SignalP"/>
    </source>
</evidence>
<dbReference type="InParanoid" id="A0A136JBQ5"/>
<feature type="signal peptide" evidence="1">
    <location>
        <begin position="1"/>
        <end position="24"/>
    </location>
</feature>